<comment type="caution">
    <text evidence="2">The sequence shown here is derived from an EMBL/GenBank/DDBJ whole genome shotgun (WGS) entry which is preliminary data.</text>
</comment>
<dbReference type="RefSeq" id="WP_132213747.1">
    <property type="nucleotide sequence ID" value="NZ_SLWN01000015.1"/>
</dbReference>
<dbReference type="Proteomes" id="UP000294508">
    <property type="component" value="Unassembled WGS sequence"/>
</dbReference>
<accession>A0A4R2H336</accession>
<organism evidence="2 3">
    <name type="scientific">Kribbella steppae</name>
    <dbReference type="NCBI Taxonomy" id="2512223"/>
    <lineage>
        <taxon>Bacteria</taxon>
        <taxon>Bacillati</taxon>
        <taxon>Actinomycetota</taxon>
        <taxon>Actinomycetes</taxon>
        <taxon>Propionibacteriales</taxon>
        <taxon>Kribbellaceae</taxon>
        <taxon>Kribbella</taxon>
    </lineage>
</organism>
<evidence type="ECO:0000313" key="2">
    <source>
        <dbReference type="EMBL" id="TCO18623.1"/>
    </source>
</evidence>
<keyword evidence="3" id="KW-1185">Reference proteome</keyword>
<keyword evidence="1" id="KW-0732">Signal</keyword>
<sequence length="176" mass="18645">MRAGRWRRAGATAAALLLVSSLIGGCQVGPAPPGPAELRTGPPPWDAPRDAVSYIDKAGFERLPLDFSGPSPYTLNLSVMVDGAAIQIPAGIGVDRVRAEQAAVHTHTTDGLVYVEAKTTAERPTLAQFFTLWGIRYDAKCLGDACTALTVTLDGKPAAWDTPLSPKSRIQVTARH</sequence>
<evidence type="ECO:0008006" key="4">
    <source>
        <dbReference type="Google" id="ProtNLM"/>
    </source>
</evidence>
<evidence type="ECO:0000256" key="1">
    <source>
        <dbReference type="SAM" id="SignalP"/>
    </source>
</evidence>
<protein>
    <recommendedName>
        <fullName evidence="4">Lipoprotein</fullName>
    </recommendedName>
</protein>
<dbReference type="PROSITE" id="PS51257">
    <property type="entry name" value="PROKAR_LIPOPROTEIN"/>
    <property type="match status" value="1"/>
</dbReference>
<evidence type="ECO:0000313" key="3">
    <source>
        <dbReference type="Proteomes" id="UP000294508"/>
    </source>
</evidence>
<proteinExistence type="predicted"/>
<reference evidence="2 3" key="1">
    <citation type="journal article" date="2015" name="Stand. Genomic Sci.">
        <title>Genomic Encyclopedia of Bacterial and Archaeal Type Strains, Phase III: the genomes of soil and plant-associated and newly described type strains.</title>
        <authorList>
            <person name="Whitman W.B."/>
            <person name="Woyke T."/>
            <person name="Klenk H.P."/>
            <person name="Zhou Y."/>
            <person name="Lilburn T.G."/>
            <person name="Beck B.J."/>
            <person name="De Vos P."/>
            <person name="Vandamme P."/>
            <person name="Eisen J.A."/>
            <person name="Garrity G."/>
            <person name="Hugenholtz P."/>
            <person name="Kyrpides N.C."/>
        </authorList>
    </citation>
    <scope>NUCLEOTIDE SEQUENCE [LARGE SCALE GENOMIC DNA]</scope>
    <source>
        <strain evidence="2 3">VKM Ac-2572</strain>
    </source>
</reference>
<feature type="chain" id="PRO_5039410043" description="Lipoprotein" evidence="1">
    <location>
        <begin position="25"/>
        <end position="176"/>
    </location>
</feature>
<gene>
    <name evidence="2" type="ORF">EV652_115167</name>
</gene>
<dbReference type="AlphaFoldDB" id="A0A4R2H336"/>
<dbReference type="OrthoDB" id="8988083at2"/>
<dbReference type="EMBL" id="SLWN01000015">
    <property type="protein sequence ID" value="TCO18623.1"/>
    <property type="molecule type" value="Genomic_DNA"/>
</dbReference>
<name>A0A4R2H336_9ACTN</name>
<feature type="signal peptide" evidence="1">
    <location>
        <begin position="1"/>
        <end position="24"/>
    </location>
</feature>